<dbReference type="PANTHER" id="PTHR43151:SF1">
    <property type="entry name" value="SSR2333 PROTEIN"/>
    <property type="match status" value="1"/>
</dbReference>
<protein>
    <submittedName>
        <fullName evidence="3">Ferrous iron transport protein A</fullName>
    </submittedName>
</protein>
<accession>A0A420W6P3</accession>
<dbReference type="GO" id="GO:0046914">
    <property type="term" value="F:transition metal ion binding"/>
    <property type="evidence" value="ECO:0007669"/>
    <property type="project" value="InterPro"/>
</dbReference>
<dbReference type="InterPro" id="IPR008988">
    <property type="entry name" value="Transcriptional_repressor_C"/>
</dbReference>
<dbReference type="OrthoDB" id="5984at2"/>
<dbReference type="InterPro" id="IPR007167">
    <property type="entry name" value="Fe-transptr_FeoA-like"/>
</dbReference>
<feature type="domain" description="Ferrous iron transporter FeoA-like" evidence="2">
    <location>
        <begin position="1"/>
        <end position="71"/>
    </location>
</feature>
<dbReference type="RefSeq" id="WP_121171102.1">
    <property type="nucleotide sequence ID" value="NZ_RBIE01000002.1"/>
</dbReference>
<gene>
    <name evidence="3" type="ORF">C7457_1218</name>
</gene>
<reference evidence="3 4" key="1">
    <citation type="submission" date="2018-10" db="EMBL/GenBank/DDBJ databases">
        <title>Genomic Encyclopedia of Type Strains, Phase IV (KMG-IV): sequencing the most valuable type-strain genomes for metagenomic binning, comparative biology and taxonomic classification.</title>
        <authorList>
            <person name="Goeker M."/>
        </authorList>
    </citation>
    <scope>NUCLEOTIDE SEQUENCE [LARGE SCALE GENOMIC DNA]</scope>
    <source>
        <strain evidence="3 4">DSM 15521</strain>
    </source>
</reference>
<proteinExistence type="predicted"/>
<dbReference type="Pfam" id="PF04023">
    <property type="entry name" value="FeoA"/>
    <property type="match status" value="1"/>
</dbReference>
<dbReference type="PANTHER" id="PTHR43151">
    <property type="entry name" value="FEOA FAMILY PROTEIN"/>
    <property type="match status" value="1"/>
</dbReference>
<evidence type="ECO:0000313" key="3">
    <source>
        <dbReference type="EMBL" id="RKQ61771.1"/>
    </source>
</evidence>
<dbReference type="InterPro" id="IPR038157">
    <property type="entry name" value="FeoA_core_dom"/>
</dbReference>
<dbReference type="EMBL" id="RBIE01000002">
    <property type="protein sequence ID" value="RKQ61771.1"/>
    <property type="molecule type" value="Genomic_DNA"/>
</dbReference>
<dbReference type="Proteomes" id="UP000280881">
    <property type="component" value="Unassembled WGS sequence"/>
</dbReference>
<sequence>MTLSQVKAGEKVRIVNITGGHGLKNRLAAIGIFPGAEVKVVKSPPGPVIVEVAGSRVAIGQGMARKVEVEKV</sequence>
<dbReference type="Gene3D" id="2.30.30.90">
    <property type="match status" value="1"/>
</dbReference>
<keyword evidence="4" id="KW-1185">Reference proteome</keyword>
<keyword evidence="1" id="KW-0408">Iron</keyword>
<evidence type="ECO:0000259" key="2">
    <source>
        <dbReference type="SMART" id="SM00899"/>
    </source>
</evidence>
<evidence type="ECO:0000256" key="1">
    <source>
        <dbReference type="ARBA" id="ARBA00023004"/>
    </source>
</evidence>
<dbReference type="SMART" id="SM00899">
    <property type="entry name" value="FeoA"/>
    <property type="match status" value="1"/>
</dbReference>
<comment type="caution">
    <text evidence="3">The sequence shown here is derived from an EMBL/GenBank/DDBJ whole genome shotgun (WGS) entry which is preliminary data.</text>
</comment>
<dbReference type="InterPro" id="IPR053184">
    <property type="entry name" value="FeoA-like"/>
</dbReference>
<name>A0A420W6P3_9BACT</name>
<dbReference type="AlphaFoldDB" id="A0A420W6P3"/>
<organism evidence="3 4">
    <name type="scientific">Thermovibrio guaymasensis</name>
    <dbReference type="NCBI Taxonomy" id="240167"/>
    <lineage>
        <taxon>Bacteria</taxon>
        <taxon>Pseudomonadati</taxon>
        <taxon>Aquificota</taxon>
        <taxon>Aquificia</taxon>
        <taxon>Desulfurobacteriales</taxon>
        <taxon>Desulfurobacteriaceae</taxon>
        <taxon>Thermovibrio</taxon>
    </lineage>
</organism>
<evidence type="ECO:0000313" key="4">
    <source>
        <dbReference type="Proteomes" id="UP000280881"/>
    </source>
</evidence>
<dbReference type="SUPFAM" id="SSF50037">
    <property type="entry name" value="C-terminal domain of transcriptional repressors"/>
    <property type="match status" value="1"/>
</dbReference>